<dbReference type="Pfam" id="PF00550">
    <property type="entry name" value="PP-binding"/>
    <property type="match status" value="1"/>
</dbReference>
<name>A0A4U1BE40_9GAMM</name>
<organism evidence="2 3">
    <name type="scientific">Ferrimonas sediminicola</name>
    <dbReference type="NCBI Taxonomy" id="2569538"/>
    <lineage>
        <taxon>Bacteria</taxon>
        <taxon>Pseudomonadati</taxon>
        <taxon>Pseudomonadota</taxon>
        <taxon>Gammaproteobacteria</taxon>
        <taxon>Alteromonadales</taxon>
        <taxon>Ferrimonadaceae</taxon>
        <taxon>Ferrimonas</taxon>
    </lineage>
</organism>
<reference evidence="2 3" key="1">
    <citation type="submission" date="2019-04" db="EMBL/GenBank/DDBJ databases">
        <authorList>
            <person name="Hwang J.C."/>
        </authorList>
    </citation>
    <scope>NUCLEOTIDE SEQUENCE [LARGE SCALE GENOMIC DNA]</scope>
    <source>
        <strain evidence="2 3">IMCC35001</strain>
    </source>
</reference>
<evidence type="ECO:0000313" key="3">
    <source>
        <dbReference type="Proteomes" id="UP000305674"/>
    </source>
</evidence>
<dbReference type="EMBL" id="SWCI01000004">
    <property type="protein sequence ID" value="TKB49312.1"/>
    <property type="molecule type" value="Genomic_DNA"/>
</dbReference>
<protein>
    <submittedName>
        <fullName evidence="2">Acyl carrier protein</fullName>
    </submittedName>
</protein>
<dbReference type="InterPro" id="IPR009081">
    <property type="entry name" value="PP-bd_ACP"/>
</dbReference>
<dbReference type="PROSITE" id="PS50075">
    <property type="entry name" value="CARRIER"/>
    <property type="match status" value="1"/>
</dbReference>
<gene>
    <name evidence="2" type="ORF">FCL40_08225</name>
</gene>
<dbReference type="InterPro" id="IPR036736">
    <property type="entry name" value="ACP-like_sf"/>
</dbReference>
<accession>A0A4U1BE40</accession>
<dbReference type="OrthoDB" id="9810922at2"/>
<dbReference type="SUPFAM" id="SSF47336">
    <property type="entry name" value="ACP-like"/>
    <property type="match status" value="1"/>
</dbReference>
<feature type="domain" description="Carrier" evidence="1">
    <location>
        <begin position="1"/>
        <end position="80"/>
    </location>
</feature>
<proteinExistence type="predicted"/>
<sequence length="82" mass="9245">MSMDSIDRLIFDALAQVAPEVASDQLDPEEDLREACDLDSMDFLILLTNLKRACGVSVPEQDYPQVMTLSGMRRYLARHLLS</sequence>
<evidence type="ECO:0000313" key="2">
    <source>
        <dbReference type="EMBL" id="TKB49312.1"/>
    </source>
</evidence>
<keyword evidence="3" id="KW-1185">Reference proteome</keyword>
<dbReference type="RefSeq" id="WP_136852679.1">
    <property type="nucleotide sequence ID" value="NZ_SWCI01000004.1"/>
</dbReference>
<dbReference type="Proteomes" id="UP000305674">
    <property type="component" value="Unassembled WGS sequence"/>
</dbReference>
<dbReference type="AlphaFoldDB" id="A0A4U1BE40"/>
<evidence type="ECO:0000259" key="1">
    <source>
        <dbReference type="PROSITE" id="PS50075"/>
    </source>
</evidence>
<comment type="caution">
    <text evidence="2">The sequence shown here is derived from an EMBL/GenBank/DDBJ whole genome shotgun (WGS) entry which is preliminary data.</text>
</comment>
<dbReference type="Gene3D" id="1.10.1200.10">
    <property type="entry name" value="ACP-like"/>
    <property type="match status" value="1"/>
</dbReference>